<organism evidence="2 3">
    <name type="scientific">Yersinia pseudotuberculosis</name>
    <dbReference type="NCBI Taxonomy" id="633"/>
    <lineage>
        <taxon>Bacteria</taxon>
        <taxon>Pseudomonadati</taxon>
        <taxon>Pseudomonadota</taxon>
        <taxon>Gammaproteobacteria</taxon>
        <taxon>Enterobacterales</taxon>
        <taxon>Yersiniaceae</taxon>
        <taxon>Yersinia</taxon>
    </lineage>
</organism>
<keyword evidence="1" id="KW-0472">Membrane</keyword>
<dbReference type="AlphaFoldDB" id="A0A380QEF0"/>
<reference evidence="2 3" key="1">
    <citation type="submission" date="2018-06" db="EMBL/GenBank/DDBJ databases">
        <authorList>
            <consortium name="Pathogen Informatics"/>
            <person name="Doyle S."/>
        </authorList>
    </citation>
    <scope>NUCLEOTIDE SEQUENCE [LARGE SCALE GENOMIC DNA]</scope>
    <source>
        <strain evidence="2 3">NCTC8580</strain>
    </source>
</reference>
<sequence length="98" mass="11611">MYFNYMVLSMVLFVICYFLTKRLLSLSANRLSIFVCIIIFGGGQFFIFFKGEVLFMPFTKIFLENNLMIRNSALFISLLHILLFVCLFNKRRKNQDTL</sequence>
<evidence type="ECO:0000256" key="1">
    <source>
        <dbReference type="SAM" id="Phobius"/>
    </source>
</evidence>
<keyword evidence="1" id="KW-1133">Transmembrane helix</keyword>
<dbReference type="EMBL" id="UHJC01000001">
    <property type="protein sequence ID" value="SUP86832.1"/>
    <property type="molecule type" value="Genomic_DNA"/>
</dbReference>
<accession>A0A380QEF0</accession>
<evidence type="ECO:0000313" key="2">
    <source>
        <dbReference type="EMBL" id="SUP86832.1"/>
    </source>
</evidence>
<keyword evidence="1" id="KW-0812">Transmembrane</keyword>
<proteinExistence type="predicted"/>
<feature type="transmembrane region" description="Helical" evidence="1">
    <location>
        <begin position="31"/>
        <end position="49"/>
    </location>
</feature>
<evidence type="ECO:0000313" key="3">
    <source>
        <dbReference type="Proteomes" id="UP000255087"/>
    </source>
</evidence>
<gene>
    <name evidence="2" type="ORF">NCTC8580_04510</name>
</gene>
<protein>
    <submittedName>
        <fullName evidence="2">Uncharacterized protein</fullName>
    </submittedName>
</protein>
<name>A0A380QEF0_YERPU</name>
<feature type="transmembrane region" description="Helical" evidence="1">
    <location>
        <begin position="6"/>
        <end position="24"/>
    </location>
</feature>
<feature type="transmembrane region" description="Helical" evidence="1">
    <location>
        <begin position="69"/>
        <end position="88"/>
    </location>
</feature>
<dbReference type="Proteomes" id="UP000255087">
    <property type="component" value="Unassembled WGS sequence"/>
</dbReference>